<keyword evidence="2 3" id="KW-0040">ANK repeat</keyword>
<feature type="repeat" description="ANK" evidence="3">
    <location>
        <begin position="254"/>
        <end position="286"/>
    </location>
</feature>
<keyword evidence="5" id="KW-1133">Transmembrane helix</keyword>
<dbReference type="SUPFAM" id="SSF48403">
    <property type="entry name" value="Ankyrin repeat"/>
    <property type="match status" value="1"/>
</dbReference>
<dbReference type="InterPro" id="IPR050889">
    <property type="entry name" value="Dendritic_Spine_Reg/Scaffold"/>
</dbReference>
<gene>
    <name evidence="6" type="ORF">PCOR1329_LOCUS10212</name>
</gene>
<keyword evidence="1" id="KW-0677">Repeat</keyword>
<evidence type="ECO:0000256" key="2">
    <source>
        <dbReference type="ARBA" id="ARBA00023043"/>
    </source>
</evidence>
<feature type="region of interest" description="Disordered" evidence="4">
    <location>
        <begin position="40"/>
        <end position="61"/>
    </location>
</feature>
<dbReference type="InterPro" id="IPR036770">
    <property type="entry name" value="Ankyrin_rpt-contain_sf"/>
</dbReference>
<comment type="caution">
    <text evidence="6">The sequence shown here is derived from an EMBL/GenBank/DDBJ whole genome shotgun (WGS) entry which is preliminary data.</text>
</comment>
<sequence>MKRHAGQSDSVAAAMEAGRVRAGSGGNVNVSTMPTIQPYQASGVGGFSPHSGGNDKARRDRDSWQQTVSIGCAIWVVGWFAGYGVMWPLGVAAQLLSWFLSFTPFGSVLSWWSSGLPAPEVFPAATELHLATNKVARYMESYAQNYGDAALIFAAHDGYAQVVTGLLASKELGYSELVDAADESGHTALLYAAGRGFTQVSAALLRGGAEPDAPKQGKEGHGLTALMQAAGSGYREIVTLLLAANATVDLQDEFGNSALMYAAHGGQLGCIQELLKQGAMRDLTNRRGDTALSLATAKGPQAVVDALQRGARPVLESAVRRSGRDAASSELWKEFQCLCFVAHHLALWALHGSTHFFGVYA</sequence>
<evidence type="ECO:0000256" key="5">
    <source>
        <dbReference type="SAM" id="Phobius"/>
    </source>
</evidence>
<dbReference type="Proteomes" id="UP001189429">
    <property type="component" value="Unassembled WGS sequence"/>
</dbReference>
<keyword evidence="7" id="KW-1185">Reference proteome</keyword>
<dbReference type="Pfam" id="PF12796">
    <property type="entry name" value="Ank_2"/>
    <property type="match status" value="1"/>
</dbReference>
<evidence type="ECO:0000256" key="4">
    <source>
        <dbReference type="SAM" id="MobiDB-lite"/>
    </source>
</evidence>
<reference evidence="6" key="1">
    <citation type="submission" date="2023-10" db="EMBL/GenBank/DDBJ databases">
        <authorList>
            <person name="Chen Y."/>
            <person name="Shah S."/>
            <person name="Dougan E. K."/>
            <person name="Thang M."/>
            <person name="Chan C."/>
        </authorList>
    </citation>
    <scope>NUCLEOTIDE SEQUENCE [LARGE SCALE GENOMIC DNA]</scope>
</reference>
<organism evidence="6 7">
    <name type="scientific">Prorocentrum cordatum</name>
    <dbReference type="NCBI Taxonomy" id="2364126"/>
    <lineage>
        <taxon>Eukaryota</taxon>
        <taxon>Sar</taxon>
        <taxon>Alveolata</taxon>
        <taxon>Dinophyceae</taxon>
        <taxon>Prorocentrales</taxon>
        <taxon>Prorocentraceae</taxon>
        <taxon>Prorocentrum</taxon>
    </lineage>
</organism>
<dbReference type="SMART" id="SM00248">
    <property type="entry name" value="ANK"/>
    <property type="match status" value="4"/>
</dbReference>
<dbReference type="PANTHER" id="PTHR24166:SF48">
    <property type="entry name" value="PROTEIN VAPYRIN"/>
    <property type="match status" value="1"/>
</dbReference>
<dbReference type="PANTHER" id="PTHR24166">
    <property type="entry name" value="ROLLING PEBBLES, ISOFORM B"/>
    <property type="match status" value="1"/>
</dbReference>
<feature type="repeat" description="ANK" evidence="3">
    <location>
        <begin position="184"/>
        <end position="216"/>
    </location>
</feature>
<evidence type="ECO:0000313" key="7">
    <source>
        <dbReference type="Proteomes" id="UP001189429"/>
    </source>
</evidence>
<feature type="repeat" description="ANK" evidence="3">
    <location>
        <begin position="221"/>
        <end position="253"/>
    </location>
</feature>
<dbReference type="PROSITE" id="PS50297">
    <property type="entry name" value="ANK_REP_REGION"/>
    <property type="match status" value="1"/>
</dbReference>
<evidence type="ECO:0000313" key="6">
    <source>
        <dbReference type="EMBL" id="CAK0802845.1"/>
    </source>
</evidence>
<protein>
    <submittedName>
        <fullName evidence="6">Uncharacterized protein</fullName>
    </submittedName>
</protein>
<evidence type="ECO:0000256" key="1">
    <source>
        <dbReference type="ARBA" id="ARBA00022737"/>
    </source>
</evidence>
<feature type="transmembrane region" description="Helical" evidence="5">
    <location>
        <begin position="68"/>
        <end position="89"/>
    </location>
</feature>
<dbReference type="Pfam" id="PF00023">
    <property type="entry name" value="Ank"/>
    <property type="match status" value="1"/>
</dbReference>
<accession>A0ABN9QHL8</accession>
<keyword evidence="5" id="KW-0472">Membrane</keyword>
<evidence type="ECO:0000256" key="3">
    <source>
        <dbReference type="PROSITE-ProRule" id="PRU00023"/>
    </source>
</evidence>
<keyword evidence="5" id="KW-0812">Transmembrane</keyword>
<dbReference type="PROSITE" id="PS50088">
    <property type="entry name" value="ANK_REPEAT"/>
    <property type="match status" value="3"/>
</dbReference>
<name>A0ABN9QHL8_9DINO</name>
<proteinExistence type="predicted"/>
<dbReference type="InterPro" id="IPR002110">
    <property type="entry name" value="Ankyrin_rpt"/>
</dbReference>
<dbReference type="EMBL" id="CAUYUJ010002891">
    <property type="protein sequence ID" value="CAK0802845.1"/>
    <property type="molecule type" value="Genomic_DNA"/>
</dbReference>
<dbReference type="Gene3D" id="1.25.40.20">
    <property type="entry name" value="Ankyrin repeat-containing domain"/>
    <property type="match status" value="2"/>
</dbReference>